<dbReference type="EMBL" id="CP021112">
    <property type="protein sequence ID" value="ARP99705.1"/>
    <property type="molecule type" value="Genomic_DNA"/>
</dbReference>
<sequence>MSSKWFVINRRNGLLLASLCLNAVMAGYIATVWMKAERPFEALAGTRIIERVASRLPPSDADILWRVYRDKQNKLATARENYVLALVRPVRLIRQDNLDIDALRSAMSDTREKRQKIGDLVAETFIDAVAKMSAEGRRRLVGGIAMR</sequence>
<accession>A0A1W6ZQZ2</accession>
<dbReference type="RefSeq" id="WP_086088112.1">
    <property type="nucleotide sequence ID" value="NZ_CP021112.1"/>
</dbReference>
<dbReference type="Proteomes" id="UP000194137">
    <property type="component" value="Chromosome"/>
</dbReference>
<evidence type="ECO:0000313" key="2">
    <source>
        <dbReference type="Proteomes" id="UP000194137"/>
    </source>
</evidence>
<protein>
    <submittedName>
        <fullName evidence="1">Uncharacterized protein</fullName>
    </submittedName>
</protein>
<dbReference type="Pfam" id="PF13801">
    <property type="entry name" value="Metal_resist"/>
    <property type="match status" value="1"/>
</dbReference>
<keyword evidence="2" id="KW-1185">Reference proteome</keyword>
<dbReference type="InterPro" id="IPR025961">
    <property type="entry name" value="Metal_resist"/>
</dbReference>
<dbReference type="KEGG" id="psin:CAK95_11845"/>
<name>A0A1W6ZQZ2_9HYPH</name>
<dbReference type="AlphaFoldDB" id="A0A1W6ZQZ2"/>
<organism evidence="1 2">
    <name type="scientific">Pseudorhodoplanes sinuspersici</name>
    <dbReference type="NCBI Taxonomy" id="1235591"/>
    <lineage>
        <taxon>Bacteria</taxon>
        <taxon>Pseudomonadati</taxon>
        <taxon>Pseudomonadota</taxon>
        <taxon>Alphaproteobacteria</taxon>
        <taxon>Hyphomicrobiales</taxon>
        <taxon>Pseudorhodoplanes</taxon>
    </lineage>
</organism>
<reference evidence="1 2" key="1">
    <citation type="submission" date="2017-05" db="EMBL/GenBank/DDBJ databases">
        <title>Full genome sequence of Pseudorhodoplanes sinuspersici.</title>
        <authorList>
            <person name="Dastgheib S.M.M."/>
            <person name="Shavandi M."/>
            <person name="Tirandaz H."/>
        </authorList>
    </citation>
    <scope>NUCLEOTIDE SEQUENCE [LARGE SCALE GENOMIC DNA]</scope>
    <source>
        <strain evidence="1 2">RIPI110</strain>
    </source>
</reference>
<dbReference type="OrthoDB" id="7225567at2"/>
<evidence type="ECO:0000313" key="1">
    <source>
        <dbReference type="EMBL" id="ARP99705.1"/>
    </source>
</evidence>
<proteinExistence type="predicted"/>
<dbReference type="STRING" id="1235591.CAK95_11845"/>
<gene>
    <name evidence="1" type="ORF">CAK95_11845</name>
</gene>